<reference evidence="16" key="2">
    <citation type="submission" date="2025-09" db="UniProtKB">
        <authorList>
            <consortium name="Ensembl"/>
        </authorList>
    </citation>
    <scope>IDENTIFICATION</scope>
</reference>
<keyword evidence="9" id="KW-1015">Disulfide bond</keyword>
<feature type="transmembrane region" description="Helical" evidence="14">
    <location>
        <begin position="23"/>
        <end position="45"/>
    </location>
</feature>
<evidence type="ECO:0000256" key="5">
    <source>
        <dbReference type="ARBA" id="ARBA00022725"/>
    </source>
</evidence>
<keyword evidence="4 13" id="KW-0812">Transmembrane</keyword>
<evidence type="ECO:0000313" key="16">
    <source>
        <dbReference type="Ensembl" id="ENSPKIP00000030975.1"/>
    </source>
</evidence>
<evidence type="ECO:0000256" key="3">
    <source>
        <dbReference type="ARBA" id="ARBA00022606"/>
    </source>
</evidence>
<feature type="transmembrane region" description="Helical" evidence="14">
    <location>
        <begin position="142"/>
        <end position="162"/>
    </location>
</feature>
<sequence length="324" mass="37019">MENSSCEIVFSLNGLNDTRTNKLIYFSCSFLIYLFTIFVNMTLVVTVMLDRVLHEPMYIFLCNLCVNGIYGATGFYPKILLDLLSDSHIISYNACVTQIFVVYSFILCELANLTVMAYDRYVAICNPLQYHPIMTPGNVGKLLLVPWLLSFVEILIVVLLMVRLPLCGSKINKLYCTNWDVVKLSCVDTSVNNLYGYVLVISHFIQALLIVISYFHIIRTCVRSKAEQSKFMETCLPHLITLSSFSLSVVASLRSRAEQKKFMETCLPHLVTLMNFILSILFDVMYAQYLVVPPLLNPLIYGLKLKQIRHSVWRLLSRKVSVLT</sequence>
<dbReference type="Proteomes" id="UP000261540">
    <property type="component" value="Unplaced"/>
</dbReference>
<evidence type="ECO:0000256" key="7">
    <source>
        <dbReference type="ARBA" id="ARBA00023040"/>
    </source>
</evidence>
<proteinExistence type="inferred from homology"/>
<dbReference type="GO" id="GO:0004984">
    <property type="term" value="F:olfactory receptor activity"/>
    <property type="evidence" value="ECO:0007669"/>
    <property type="project" value="InterPro"/>
</dbReference>
<feature type="transmembrane region" description="Helical" evidence="14">
    <location>
        <begin position="273"/>
        <end position="296"/>
    </location>
</feature>
<dbReference type="GO" id="GO:0004930">
    <property type="term" value="F:G protein-coupled receptor activity"/>
    <property type="evidence" value="ECO:0007669"/>
    <property type="project" value="UniProtKB-KW"/>
</dbReference>
<evidence type="ECO:0000256" key="9">
    <source>
        <dbReference type="ARBA" id="ARBA00023157"/>
    </source>
</evidence>
<evidence type="ECO:0000256" key="11">
    <source>
        <dbReference type="ARBA" id="ARBA00023180"/>
    </source>
</evidence>
<dbReference type="PANTHER" id="PTHR26451">
    <property type="entry name" value="G_PROTEIN_RECEP_F1_2 DOMAIN-CONTAINING PROTEIN"/>
    <property type="match status" value="1"/>
</dbReference>
<feature type="transmembrane region" description="Helical" evidence="14">
    <location>
        <begin position="194"/>
        <end position="215"/>
    </location>
</feature>
<evidence type="ECO:0000256" key="14">
    <source>
        <dbReference type="RuleBase" id="RU363047"/>
    </source>
</evidence>
<keyword evidence="2 14" id="KW-1003">Cell membrane</keyword>
<name>A0A3B3SKW5_9TELE</name>
<dbReference type="Pfam" id="PF13853">
    <property type="entry name" value="7tm_4"/>
    <property type="match status" value="2"/>
</dbReference>
<dbReference type="PANTHER" id="PTHR26451:SF871">
    <property type="entry name" value="ODORANT RECEPTOR-RELATED"/>
    <property type="match status" value="1"/>
</dbReference>
<keyword evidence="10 13" id="KW-0675">Receptor</keyword>
<dbReference type="InterPro" id="IPR000725">
    <property type="entry name" value="Olfact_rcpt"/>
</dbReference>
<evidence type="ECO:0000256" key="4">
    <source>
        <dbReference type="ARBA" id="ARBA00022692"/>
    </source>
</evidence>
<dbReference type="GeneTree" id="ENSGT00950000183023"/>
<comment type="similarity">
    <text evidence="13">Belongs to the G-protein coupled receptor 1 family.</text>
</comment>
<dbReference type="FunFam" id="1.20.1070.10:FF:000024">
    <property type="entry name" value="Olfactory receptor"/>
    <property type="match status" value="1"/>
</dbReference>
<keyword evidence="7 13" id="KW-0297">G-protein coupled receptor</keyword>
<evidence type="ECO:0000256" key="12">
    <source>
        <dbReference type="ARBA" id="ARBA00023224"/>
    </source>
</evidence>
<dbReference type="Gene3D" id="1.20.1070.10">
    <property type="entry name" value="Rhodopsin 7-helix transmembrane proteins"/>
    <property type="match status" value="1"/>
</dbReference>
<dbReference type="InterPro" id="IPR052921">
    <property type="entry name" value="GPCR1_Superfamily_Member"/>
</dbReference>
<dbReference type="PRINTS" id="PR00237">
    <property type="entry name" value="GPCRRHODOPSN"/>
</dbReference>
<feature type="transmembrane region" description="Helical" evidence="14">
    <location>
        <begin position="57"/>
        <end position="77"/>
    </location>
</feature>
<keyword evidence="6 14" id="KW-1133">Transmembrane helix</keyword>
<comment type="subcellular location">
    <subcellularLocation>
        <location evidence="1 14">Cell membrane</location>
        <topology evidence="1 14">Multi-pass membrane protein</topology>
    </subcellularLocation>
</comment>
<keyword evidence="17" id="KW-1185">Reference proteome</keyword>
<dbReference type="PRINTS" id="PR00245">
    <property type="entry name" value="OLFACTORYR"/>
</dbReference>
<reference evidence="16" key="1">
    <citation type="submission" date="2025-08" db="UniProtKB">
        <authorList>
            <consortium name="Ensembl"/>
        </authorList>
    </citation>
    <scope>IDENTIFICATION</scope>
</reference>
<keyword evidence="12 13" id="KW-0807">Transducer</keyword>
<evidence type="ECO:0000259" key="15">
    <source>
        <dbReference type="PROSITE" id="PS50262"/>
    </source>
</evidence>
<evidence type="ECO:0000256" key="6">
    <source>
        <dbReference type="ARBA" id="ARBA00022989"/>
    </source>
</evidence>
<keyword evidence="5 14" id="KW-0552">Olfaction</keyword>
<dbReference type="GO" id="GO:0005549">
    <property type="term" value="F:odorant binding"/>
    <property type="evidence" value="ECO:0007669"/>
    <property type="project" value="TreeGrafter"/>
</dbReference>
<dbReference type="SUPFAM" id="SSF81321">
    <property type="entry name" value="Family A G protein-coupled receptor-like"/>
    <property type="match status" value="1"/>
</dbReference>
<protein>
    <recommendedName>
        <fullName evidence="14">Olfactory receptor</fullName>
    </recommendedName>
</protein>
<dbReference type="AlphaFoldDB" id="A0A3B3SKW5"/>
<evidence type="ECO:0000256" key="13">
    <source>
        <dbReference type="RuleBase" id="RU000688"/>
    </source>
</evidence>
<dbReference type="GO" id="GO:0005886">
    <property type="term" value="C:plasma membrane"/>
    <property type="evidence" value="ECO:0007669"/>
    <property type="project" value="UniProtKB-SubCell"/>
</dbReference>
<evidence type="ECO:0000256" key="10">
    <source>
        <dbReference type="ARBA" id="ARBA00023170"/>
    </source>
</evidence>
<dbReference type="InterPro" id="IPR000276">
    <property type="entry name" value="GPCR_Rhodpsn"/>
</dbReference>
<accession>A0A3B3SKW5</accession>
<keyword evidence="11" id="KW-0325">Glycoprotein</keyword>
<dbReference type="PROSITE" id="PS00237">
    <property type="entry name" value="G_PROTEIN_RECEP_F1_1"/>
    <property type="match status" value="1"/>
</dbReference>
<evidence type="ECO:0000256" key="2">
    <source>
        <dbReference type="ARBA" id="ARBA00022475"/>
    </source>
</evidence>
<organism evidence="16 17">
    <name type="scientific">Paramormyrops kingsleyae</name>
    <dbReference type="NCBI Taxonomy" id="1676925"/>
    <lineage>
        <taxon>Eukaryota</taxon>
        <taxon>Metazoa</taxon>
        <taxon>Chordata</taxon>
        <taxon>Craniata</taxon>
        <taxon>Vertebrata</taxon>
        <taxon>Euteleostomi</taxon>
        <taxon>Actinopterygii</taxon>
        <taxon>Neopterygii</taxon>
        <taxon>Teleostei</taxon>
        <taxon>Osteoglossocephala</taxon>
        <taxon>Osteoglossomorpha</taxon>
        <taxon>Osteoglossiformes</taxon>
        <taxon>Mormyridae</taxon>
        <taxon>Paramormyrops</taxon>
    </lineage>
</organism>
<keyword evidence="8 14" id="KW-0472">Membrane</keyword>
<evidence type="ECO:0000256" key="8">
    <source>
        <dbReference type="ARBA" id="ARBA00023136"/>
    </source>
</evidence>
<dbReference type="PROSITE" id="PS50262">
    <property type="entry name" value="G_PROTEIN_RECEP_F1_2"/>
    <property type="match status" value="1"/>
</dbReference>
<dbReference type="Ensembl" id="ENSPKIT00000011812.1">
    <property type="protein sequence ID" value="ENSPKIP00000030975.1"/>
    <property type="gene ID" value="ENSPKIG00000011634.1"/>
</dbReference>
<evidence type="ECO:0000256" key="1">
    <source>
        <dbReference type="ARBA" id="ARBA00004651"/>
    </source>
</evidence>
<feature type="domain" description="G-protein coupled receptors family 1 profile" evidence="15">
    <location>
        <begin position="39"/>
        <end position="301"/>
    </location>
</feature>
<dbReference type="InterPro" id="IPR017452">
    <property type="entry name" value="GPCR_Rhodpsn_7TM"/>
</dbReference>
<feature type="transmembrane region" description="Helical" evidence="14">
    <location>
        <begin position="89"/>
        <end position="111"/>
    </location>
</feature>
<evidence type="ECO:0000313" key="17">
    <source>
        <dbReference type="Proteomes" id="UP000261540"/>
    </source>
</evidence>
<keyword evidence="3 14" id="KW-0716">Sensory transduction</keyword>